<dbReference type="SUPFAM" id="SSF101498">
    <property type="entry name" value="Anti-sigma factor FlgM"/>
    <property type="match status" value="1"/>
</dbReference>
<dbReference type="AlphaFoldDB" id="A0A212JLS9"/>
<evidence type="ECO:0000259" key="8">
    <source>
        <dbReference type="Pfam" id="PF04316"/>
    </source>
</evidence>
<sequence>MEIKNNLNPLDPYTQTKLTNTTQTNQAANRAAAGAAAPVREGGDRVSLSPEAKLRTEAFTAAMGAPEVRAEKVAALKAQVQSGEYQVDSKAVAAKILQEEPGLFRP</sequence>
<reference evidence="9" key="1">
    <citation type="submission" date="2016-04" db="EMBL/GenBank/DDBJ databases">
        <authorList>
            <person name="Evans L.H."/>
            <person name="Alamgir A."/>
            <person name="Owens N."/>
            <person name="Weber N.D."/>
            <person name="Virtaneva K."/>
            <person name="Barbian K."/>
            <person name="Babar A."/>
            <person name="Rosenke K."/>
        </authorList>
    </citation>
    <scope>NUCLEOTIDE SEQUENCE</scope>
    <source>
        <strain evidence="9">86</strain>
    </source>
</reference>
<dbReference type="EMBL" id="FLUQ01000001">
    <property type="protein sequence ID" value="SBW00368.1"/>
    <property type="molecule type" value="Genomic_DNA"/>
</dbReference>
<keyword evidence="5" id="KW-0805">Transcription regulation</keyword>
<feature type="compositionally biased region" description="Low complexity" evidence="7">
    <location>
        <begin position="14"/>
        <end position="37"/>
    </location>
</feature>
<evidence type="ECO:0000256" key="6">
    <source>
        <dbReference type="ARBA" id="ARBA00023163"/>
    </source>
</evidence>
<dbReference type="InterPro" id="IPR007412">
    <property type="entry name" value="FlgM"/>
</dbReference>
<dbReference type="InterPro" id="IPR031316">
    <property type="entry name" value="FlgM_C"/>
</dbReference>
<evidence type="ECO:0000256" key="2">
    <source>
        <dbReference type="ARBA" id="ARBA00017823"/>
    </source>
</evidence>
<evidence type="ECO:0000256" key="5">
    <source>
        <dbReference type="ARBA" id="ARBA00023015"/>
    </source>
</evidence>
<keyword evidence="3" id="KW-0678">Repressor</keyword>
<comment type="similarity">
    <text evidence="1">Belongs to the FlgM family.</text>
</comment>
<dbReference type="GO" id="GO:0044781">
    <property type="term" value="P:bacterial-type flagellum organization"/>
    <property type="evidence" value="ECO:0007669"/>
    <property type="project" value="UniProtKB-KW"/>
</dbReference>
<evidence type="ECO:0000256" key="4">
    <source>
        <dbReference type="ARBA" id="ARBA00022795"/>
    </source>
</evidence>
<dbReference type="Pfam" id="PF04316">
    <property type="entry name" value="FlgM"/>
    <property type="match status" value="1"/>
</dbReference>
<feature type="region of interest" description="Disordered" evidence="7">
    <location>
        <begin position="1"/>
        <end position="51"/>
    </location>
</feature>
<keyword evidence="6" id="KW-0804">Transcription</keyword>
<evidence type="ECO:0000256" key="1">
    <source>
        <dbReference type="ARBA" id="ARBA00005322"/>
    </source>
</evidence>
<keyword evidence="4" id="KW-1005">Bacterial flagellum biogenesis</keyword>
<evidence type="ECO:0000256" key="3">
    <source>
        <dbReference type="ARBA" id="ARBA00022491"/>
    </source>
</evidence>
<dbReference type="InterPro" id="IPR035890">
    <property type="entry name" value="Anti-sigma-28_factor_FlgM_sf"/>
</dbReference>
<evidence type="ECO:0000313" key="9">
    <source>
        <dbReference type="EMBL" id="SBW00368.1"/>
    </source>
</evidence>
<dbReference type="NCBIfam" id="TIGR03824">
    <property type="entry name" value="FlgM_jcvi"/>
    <property type="match status" value="1"/>
</dbReference>
<protein>
    <recommendedName>
        <fullName evidence="2">Negative regulator of flagellin synthesis</fullName>
    </recommendedName>
</protein>
<accession>A0A212JLS9</accession>
<dbReference type="GO" id="GO:0045892">
    <property type="term" value="P:negative regulation of DNA-templated transcription"/>
    <property type="evidence" value="ECO:0007669"/>
    <property type="project" value="InterPro"/>
</dbReference>
<name>A0A212JLS9_9DELT</name>
<organism evidence="9">
    <name type="scientific">uncultured delta proteobacterium</name>
    <dbReference type="NCBI Taxonomy" id="34034"/>
    <lineage>
        <taxon>Bacteria</taxon>
        <taxon>Deltaproteobacteria</taxon>
        <taxon>environmental samples</taxon>
    </lineage>
</organism>
<feature type="domain" description="Anti-sigma-28 factor FlgM C-terminal" evidence="8">
    <location>
        <begin position="44"/>
        <end position="98"/>
    </location>
</feature>
<gene>
    <name evidence="9" type="ORF">KL86DPRO_11771</name>
</gene>
<evidence type="ECO:0000256" key="7">
    <source>
        <dbReference type="SAM" id="MobiDB-lite"/>
    </source>
</evidence>
<proteinExistence type="inferred from homology"/>